<evidence type="ECO:0000313" key="2">
    <source>
        <dbReference type="EMBL" id="KCW55440.1"/>
    </source>
</evidence>
<accession>A0A059APX5</accession>
<proteinExistence type="predicted"/>
<reference evidence="2" key="1">
    <citation type="submission" date="2013-07" db="EMBL/GenBank/DDBJ databases">
        <title>The genome of Eucalyptus grandis.</title>
        <authorList>
            <person name="Schmutz J."/>
            <person name="Hayes R."/>
            <person name="Myburg A."/>
            <person name="Tuskan G."/>
            <person name="Grattapaglia D."/>
            <person name="Rokhsar D.S."/>
        </authorList>
    </citation>
    <scope>NUCLEOTIDE SEQUENCE</scope>
    <source>
        <tissue evidence="2">Leaf extractions</tissue>
    </source>
</reference>
<dbReference type="EMBL" id="KK198761">
    <property type="protein sequence ID" value="KCW55440.1"/>
    <property type="molecule type" value="Genomic_DNA"/>
</dbReference>
<dbReference type="Gramene" id="KCW55440">
    <property type="protein sequence ID" value="KCW55440"/>
    <property type="gene ID" value="EUGRSUZ_I01342"/>
</dbReference>
<organism evidence="2">
    <name type="scientific">Eucalyptus grandis</name>
    <name type="common">Flooded gum</name>
    <dbReference type="NCBI Taxonomy" id="71139"/>
    <lineage>
        <taxon>Eukaryota</taxon>
        <taxon>Viridiplantae</taxon>
        <taxon>Streptophyta</taxon>
        <taxon>Embryophyta</taxon>
        <taxon>Tracheophyta</taxon>
        <taxon>Spermatophyta</taxon>
        <taxon>Magnoliopsida</taxon>
        <taxon>eudicotyledons</taxon>
        <taxon>Gunneridae</taxon>
        <taxon>Pentapetalae</taxon>
        <taxon>rosids</taxon>
        <taxon>malvids</taxon>
        <taxon>Myrtales</taxon>
        <taxon>Myrtaceae</taxon>
        <taxon>Myrtoideae</taxon>
        <taxon>Eucalypteae</taxon>
        <taxon>Eucalyptus</taxon>
    </lineage>
</organism>
<sequence length="66" mass="7786">MPRSQTFYVRKTIFFLVYVNCILVCHGPWTKDSSPIAVHEHPQRPEAHSLLDFMICEELESHHLLH</sequence>
<feature type="transmembrane region" description="Helical" evidence="1">
    <location>
        <begin position="12"/>
        <end position="29"/>
    </location>
</feature>
<dbReference type="AlphaFoldDB" id="A0A059APX5"/>
<dbReference type="InParanoid" id="A0A059APX5"/>
<keyword evidence="1" id="KW-0812">Transmembrane</keyword>
<gene>
    <name evidence="2" type="ORF">EUGRSUZ_I01342</name>
</gene>
<evidence type="ECO:0000256" key="1">
    <source>
        <dbReference type="SAM" id="Phobius"/>
    </source>
</evidence>
<name>A0A059APX5_EUCGR</name>
<keyword evidence="1" id="KW-1133">Transmembrane helix</keyword>
<keyword evidence="1" id="KW-0472">Membrane</keyword>
<protein>
    <submittedName>
        <fullName evidence="2">Uncharacterized protein</fullName>
    </submittedName>
</protein>